<dbReference type="RefSeq" id="WP_192363200.1">
    <property type="nucleotide sequence ID" value="NZ_CP119182.1"/>
</dbReference>
<dbReference type="CDD" id="cd14014">
    <property type="entry name" value="STKc_PknB_like"/>
    <property type="match status" value="1"/>
</dbReference>
<feature type="region of interest" description="Disordered" evidence="6">
    <location>
        <begin position="348"/>
        <end position="393"/>
    </location>
</feature>
<keyword evidence="3 8" id="KW-0418">Kinase</keyword>
<gene>
    <name evidence="8" type="ORF">IHE70_25715</name>
</gene>
<sequence>MSAIGSGARVQPARPGDPSRIGPYRIVGRLGAGGMGTVHAGVTSDGTRVAVKVIHSEQAQEPEFRARFAREVALSSRVTGPHLIPLLAADTDAPTPWLATAYVPGPTLDQQVREHGPLAEGSSHAFAAATAQALAAIHAAGVVHRDVKPQNVILTPAGPRILDFGIAHAFDGTSVTRTGVMTGTPGWISPEQYRQGTAGPAGDIFAWGALVAYAATGRLPFGAGTPDVVAFRVMSEEPDLAGVAPSLRGILEKALAKEPGDRPAAAEVAQLCGALLAYQATQIGSVHALPTQAGDMVAQLWNVPAGDDPAWQAPPGRSAKHRVGAVLVAAAVIGGLVGGVTALMPDTTAGGKRDASTSSSASAGPGPQAVNTDEEGTAAERGTTVSDGAASAVSWAEARTAQGQAEHDVARSVLHDQSVLSGEMSDVRLAPGSVTFHEARREVYFSYSLDTDAHGTLIAETEIARAMCLALRDSVLDVHPDLPYRTYVTVREEAGRDPQVTWQEDFVADEGCRSAAEDGTAQPRGTEAEPEPDWEPDENGLGTAMVPSTDSDEIRVADRAAKKVIERSNEMRPTLGTGQVLGHDEIKVGFDPANSAMYVWSDYLMWNQGQVETWAGMAAGEACRALVKQRQNAGSGWPYTRYAVAEIGGSGYLMIRWGTATTLADCPA</sequence>
<dbReference type="PROSITE" id="PS00107">
    <property type="entry name" value="PROTEIN_KINASE_ATP"/>
    <property type="match status" value="1"/>
</dbReference>
<dbReference type="PANTHER" id="PTHR43289">
    <property type="entry name" value="MITOGEN-ACTIVATED PROTEIN KINASE KINASE KINASE 20-RELATED"/>
    <property type="match status" value="1"/>
</dbReference>
<dbReference type="SMART" id="SM00220">
    <property type="entry name" value="S_TKc"/>
    <property type="match status" value="1"/>
</dbReference>
<dbReference type="EMBL" id="JACYXT010000011">
    <property type="protein sequence ID" value="MBD9726542.1"/>
    <property type="molecule type" value="Genomic_DNA"/>
</dbReference>
<evidence type="ECO:0000313" key="8">
    <source>
        <dbReference type="EMBL" id="MBD9726542.1"/>
    </source>
</evidence>
<reference evidence="8" key="1">
    <citation type="submission" date="2020-09" db="EMBL/GenBank/DDBJ databases">
        <title>Streptomyces canutascabiei sp. nov., which causes potato common scab and is distributed across the world.</title>
        <authorList>
            <person name="Nguyen H.P."/>
            <person name="Weisberg A.J."/>
            <person name="Chang J.H."/>
            <person name="Clarke C.R."/>
        </authorList>
    </citation>
    <scope>NUCLEOTIDE SEQUENCE</scope>
    <source>
        <strain evidence="8">ID-01-6.2a</strain>
    </source>
</reference>
<dbReference type="GeneID" id="79936723"/>
<dbReference type="GO" id="GO:0004674">
    <property type="term" value="F:protein serine/threonine kinase activity"/>
    <property type="evidence" value="ECO:0007669"/>
    <property type="project" value="UniProtKB-KW"/>
</dbReference>
<dbReference type="PROSITE" id="PS00108">
    <property type="entry name" value="PROTEIN_KINASE_ST"/>
    <property type="match status" value="1"/>
</dbReference>
<dbReference type="InterPro" id="IPR000719">
    <property type="entry name" value="Prot_kinase_dom"/>
</dbReference>
<dbReference type="SUPFAM" id="SSF56112">
    <property type="entry name" value="Protein kinase-like (PK-like)"/>
    <property type="match status" value="1"/>
</dbReference>
<dbReference type="GO" id="GO:0005524">
    <property type="term" value="F:ATP binding"/>
    <property type="evidence" value="ECO:0007669"/>
    <property type="project" value="UniProtKB-UniRule"/>
</dbReference>
<protein>
    <submittedName>
        <fullName evidence="8">Serine/threonine protein kinase</fullName>
    </submittedName>
</protein>
<dbReference type="PROSITE" id="PS50011">
    <property type="entry name" value="PROTEIN_KINASE_DOM"/>
    <property type="match status" value="1"/>
</dbReference>
<evidence type="ECO:0000256" key="6">
    <source>
        <dbReference type="SAM" id="MobiDB-lite"/>
    </source>
</evidence>
<feature type="region of interest" description="Disordered" evidence="6">
    <location>
        <begin position="1"/>
        <end position="22"/>
    </location>
</feature>
<evidence type="ECO:0000313" key="9">
    <source>
        <dbReference type="Proteomes" id="UP000661025"/>
    </source>
</evidence>
<dbReference type="InterPro" id="IPR008271">
    <property type="entry name" value="Ser/Thr_kinase_AS"/>
</dbReference>
<evidence type="ECO:0000256" key="1">
    <source>
        <dbReference type="ARBA" id="ARBA00022679"/>
    </source>
</evidence>
<dbReference type="PANTHER" id="PTHR43289:SF34">
    <property type="entry name" value="SERINE_THREONINE-PROTEIN KINASE YBDM-RELATED"/>
    <property type="match status" value="1"/>
</dbReference>
<organism evidence="8 9">
    <name type="scientific">Streptomyces caniscabiei</name>
    <dbReference type="NCBI Taxonomy" id="2746961"/>
    <lineage>
        <taxon>Bacteria</taxon>
        <taxon>Bacillati</taxon>
        <taxon>Actinomycetota</taxon>
        <taxon>Actinomycetes</taxon>
        <taxon>Kitasatosporales</taxon>
        <taxon>Streptomycetaceae</taxon>
        <taxon>Streptomyces</taxon>
    </lineage>
</organism>
<dbReference type="Gene3D" id="1.10.510.10">
    <property type="entry name" value="Transferase(Phosphotransferase) domain 1"/>
    <property type="match status" value="1"/>
</dbReference>
<feature type="binding site" evidence="5">
    <location>
        <position position="52"/>
    </location>
    <ligand>
        <name>ATP</name>
        <dbReference type="ChEBI" id="CHEBI:30616"/>
    </ligand>
</feature>
<feature type="compositionally biased region" description="Acidic residues" evidence="6">
    <location>
        <begin position="528"/>
        <end position="538"/>
    </location>
</feature>
<keyword evidence="1" id="KW-0808">Transferase</keyword>
<keyword evidence="4 5" id="KW-0067">ATP-binding</keyword>
<dbReference type="Gene3D" id="3.30.200.20">
    <property type="entry name" value="Phosphorylase Kinase, domain 1"/>
    <property type="match status" value="1"/>
</dbReference>
<dbReference type="InterPro" id="IPR011009">
    <property type="entry name" value="Kinase-like_dom_sf"/>
</dbReference>
<keyword evidence="2 5" id="KW-0547">Nucleotide-binding</keyword>
<evidence type="ECO:0000256" key="2">
    <source>
        <dbReference type="ARBA" id="ARBA00022741"/>
    </source>
</evidence>
<comment type="caution">
    <text evidence="8">The sequence shown here is derived from an EMBL/GenBank/DDBJ whole genome shotgun (WGS) entry which is preliminary data.</text>
</comment>
<dbReference type="InterPro" id="IPR017441">
    <property type="entry name" value="Protein_kinase_ATP_BS"/>
</dbReference>
<accession>A0A927L6Y6</accession>
<keyword evidence="8" id="KW-0723">Serine/threonine-protein kinase</keyword>
<dbReference type="AlphaFoldDB" id="A0A927L6Y6"/>
<feature type="region of interest" description="Disordered" evidence="6">
    <location>
        <begin position="513"/>
        <end position="552"/>
    </location>
</feature>
<evidence type="ECO:0000259" key="7">
    <source>
        <dbReference type="PROSITE" id="PS50011"/>
    </source>
</evidence>
<dbReference type="Pfam" id="PF00069">
    <property type="entry name" value="Pkinase"/>
    <property type="match status" value="1"/>
</dbReference>
<name>A0A927L6Y6_9ACTN</name>
<proteinExistence type="predicted"/>
<feature type="domain" description="Protein kinase" evidence="7">
    <location>
        <begin position="24"/>
        <end position="276"/>
    </location>
</feature>
<evidence type="ECO:0000256" key="4">
    <source>
        <dbReference type="ARBA" id="ARBA00022840"/>
    </source>
</evidence>
<evidence type="ECO:0000256" key="3">
    <source>
        <dbReference type="ARBA" id="ARBA00022777"/>
    </source>
</evidence>
<evidence type="ECO:0000256" key="5">
    <source>
        <dbReference type="PROSITE-ProRule" id="PRU10141"/>
    </source>
</evidence>
<dbReference type="Proteomes" id="UP000661025">
    <property type="component" value="Unassembled WGS sequence"/>
</dbReference>